<dbReference type="EMBL" id="GBRH01175918">
    <property type="protein sequence ID" value="JAE21978.1"/>
    <property type="molecule type" value="Transcribed_RNA"/>
</dbReference>
<dbReference type="AlphaFoldDB" id="A0A0A9GMT5"/>
<evidence type="ECO:0000313" key="1">
    <source>
        <dbReference type="EMBL" id="JAE21978.1"/>
    </source>
</evidence>
<proteinExistence type="predicted"/>
<name>A0A0A9GMT5_ARUDO</name>
<accession>A0A0A9GMT5</accession>
<reference evidence="1" key="2">
    <citation type="journal article" date="2015" name="Data Brief">
        <title>Shoot transcriptome of the giant reed, Arundo donax.</title>
        <authorList>
            <person name="Barrero R.A."/>
            <person name="Guerrero F.D."/>
            <person name="Moolhuijzen P."/>
            <person name="Goolsby J.A."/>
            <person name="Tidwell J."/>
            <person name="Bellgard S.E."/>
            <person name="Bellgard M.I."/>
        </authorList>
    </citation>
    <scope>NUCLEOTIDE SEQUENCE</scope>
    <source>
        <tissue evidence="1">Shoot tissue taken approximately 20 cm above the soil surface</tissue>
    </source>
</reference>
<reference evidence="1" key="1">
    <citation type="submission" date="2014-09" db="EMBL/GenBank/DDBJ databases">
        <authorList>
            <person name="Magalhaes I.L.F."/>
            <person name="Oliveira U."/>
            <person name="Santos F.R."/>
            <person name="Vidigal T.H.D.A."/>
            <person name="Brescovit A.D."/>
            <person name="Santos A.J."/>
        </authorList>
    </citation>
    <scope>NUCLEOTIDE SEQUENCE</scope>
    <source>
        <tissue evidence="1">Shoot tissue taken approximately 20 cm above the soil surface</tissue>
    </source>
</reference>
<protein>
    <submittedName>
        <fullName evidence="1">Uncharacterized protein</fullName>
    </submittedName>
</protein>
<organism evidence="1">
    <name type="scientific">Arundo donax</name>
    <name type="common">Giant reed</name>
    <name type="synonym">Donax arundinaceus</name>
    <dbReference type="NCBI Taxonomy" id="35708"/>
    <lineage>
        <taxon>Eukaryota</taxon>
        <taxon>Viridiplantae</taxon>
        <taxon>Streptophyta</taxon>
        <taxon>Embryophyta</taxon>
        <taxon>Tracheophyta</taxon>
        <taxon>Spermatophyta</taxon>
        <taxon>Magnoliopsida</taxon>
        <taxon>Liliopsida</taxon>
        <taxon>Poales</taxon>
        <taxon>Poaceae</taxon>
        <taxon>PACMAD clade</taxon>
        <taxon>Arundinoideae</taxon>
        <taxon>Arundineae</taxon>
        <taxon>Arundo</taxon>
    </lineage>
</organism>
<sequence>MHDSGGGVEEKETGAYLLLDQDFSNRAQQRLGHQREKFCLLAVWTPKFHQSKSNPAVLHYTLLCACSI</sequence>